<proteinExistence type="predicted"/>
<reference evidence="2" key="1">
    <citation type="journal article" date="2019" name="Int. J. Syst. Evol. Microbiol.">
        <title>The Global Catalogue of Microorganisms (GCM) 10K type strain sequencing project: providing services to taxonomists for standard genome sequencing and annotation.</title>
        <authorList>
            <consortium name="The Broad Institute Genomics Platform"/>
            <consortium name="The Broad Institute Genome Sequencing Center for Infectious Disease"/>
            <person name="Wu L."/>
            <person name="Ma J."/>
        </authorList>
    </citation>
    <scope>NUCLEOTIDE SEQUENCE [LARGE SCALE GENOMIC DNA]</scope>
    <source>
        <strain evidence="2">CECT 7798</strain>
    </source>
</reference>
<dbReference type="EMBL" id="JBHRYO010000002">
    <property type="protein sequence ID" value="MFC3757928.1"/>
    <property type="molecule type" value="Genomic_DNA"/>
</dbReference>
<sequence>MKNRNTPNYQKIFNDILTLKFPEKKEELKEMISKKELSYLDVIEINNRIFEVHREARDNQKHRSYDKETILSILSFQKEKHLNNSELAQHFKLSRNTVTKWRRLFA</sequence>
<dbReference type="Proteomes" id="UP001595735">
    <property type="component" value="Unassembled WGS sequence"/>
</dbReference>
<evidence type="ECO:0000313" key="2">
    <source>
        <dbReference type="Proteomes" id="UP001595735"/>
    </source>
</evidence>
<comment type="caution">
    <text evidence="1">The sequence shown here is derived from an EMBL/GenBank/DDBJ whole genome shotgun (WGS) entry which is preliminary data.</text>
</comment>
<organism evidence="1 2">
    <name type="scientific">Chryseobacterium tructae</name>
    <dbReference type="NCBI Taxonomy" id="1037380"/>
    <lineage>
        <taxon>Bacteria</taxon>
        <taxon>Pseudomonadati</taxon>
        <taxon>Bacteroidota</taxon>
        <taxon>Flavobacteriia</taxon>
        <taxon>Flavobacteriales</taxon>
        <taxon>Weeksellaceae</taxon>
        <taxon>Chryseobacterium group</taxon>
        <taxon>Chryseobacterium</taxon>
    </lineage>
</organism>
<gene>
    <name evidence="1" type="ORF">ACFONJ_18260</name>
</gene>
<accession>A0ABV7Y1D7</accession>
<name>A0ABV7Y1D7_9FLAO</name>
<dbReference type="SUPFAM" id="SSF48295">
    <property type="entry name" value="TrpR-like"/>
    <property type="match status" value="1"/>
</dbReference>
<keyword evidence="2" id="KW-1185">Reference proteome</keyword>
<dbReference type="InterPro" id="IPR010921">
    <property type="entry name" value="Trp_repressor/repl_initiator"/>
</dbReference>
<protein>
    <submittedName>
        <fullName evidence="1">Helix-turn-helix domain-containing protein</fullName>
    </submittedName>
</protein>
<evidence type="ECO:0000313" key="1">
    <source>
        <dbReference type="EMBL" id="MFC3757928.1"/>
    </source>
</evidence>
<dbReference type="RefSeq" id="WP_290299469.1">
    <property type="nucleotide sequence ID" value="NZ_JAUFQR010000001.1"/>
</dbReference>